<dbReference type="GO" id="GO:0005739">
    <property type="term" value="C:mitochondrion"/>
    <property type="evidence" value="ECO:0007669"/>
    <property type="project" value="TreeGrafter"/>
</dbReference>
<dbReference type="GO" id="GO:0005524">
    <property type="term" value="F:ATP binding"/>
    <property type="evidence" value="ECO:0007669"/>
    <property type="project" value="UniProtKB-KW"/>
</dbReference>
<keyword evidence="4" id="KW-0067">ATP-binding</keyword>
<comment type="caution">
    <text evidence="5">The sequence shown here is derived from an EMBL/GenBank/DDBJ whole genome shotgun (WGS) entry which is preliminary data.</text>
</comment>
<dbReference type="AlphaFoldDB" id="A0A9P4R559"/>
<protein>
    <submittedName>
        <fullName evidence="5">Uncharacterized protein</fullName>
    </submittedName>
</protein>
<dbReference type="OrthoDB" id="414463at2759"/>
<dbReference type="Gene3D" id="3.40.50.300">
    <property type="entry name" value="P-loop containing nucleotide triphosphate hydrolases"/>
    <property type="match status" value="1"/>
</dbReference>
<evidence type="ECO:0000256" key="3">
    <source>
        <dbReference type="ARBA" id="ARBA00022741"/>
    </source>
</evidence>
<dbReference type="InterPro" id="IPR027417">
    <property type="entry name" value="P-loop_NTPase"/>
</dbReference>
<keyword evidence="2" id="KW-0808">Transferase</keyword>
<evidence type="ECO:0000313" key="6">
    <source>
        <dbReference type="Proteomes" id="UP000799444"/>
    </source>
</evidence>
<dbReference type="PANTHER" id="PTHR11088:SF89">
    <property type="entry name" value="TRNA DIMETHYLALLYLTRANSFERASE"/>
    <property type="match status" value="1"/>
</dbReference>
<evidence type="ECO:0000256" key="4">
    <source>
        <dbReference type="ARBA" id="ARBA00022840"/>
    </source>
</evidence>
<evidence type="ECO:0000256" key="2">
    <source>
        <dbReference type="ARBA" id="ARBA00022679"/>
    </source>
</evidence>
<proteinExistence type="inferred from homology"/>
<dbReference type="InterPro" id="IPR039657">
    <property type="entry name" value="Dimethylallyltransferase"/>
</dbReference>
<keyword evidence="6" id="KW-1185">Reference proteome</keyword>
<dbReference type="GO" id="GO:0052381">
    <property type="term" value="F:tRNA dimethylallyltransferase activity"/>
    <property type="evidence" value="ECO:0007669"/>
    <property type="project" value="TreeGrafter"/>
</dbReference>
<evidence type="ECO:0000256" key="1">
    <source>
        <dbReference type="ARBA" id="ARBA00005842"/>
    </source>
</evidence>
<dbReference type="PANTHER" id="PTHR11088">
    <property type="entry name" value="TRNA DIMETHYLALLYLTRANSFERASE"/>
    <property type="match status" value="1"/>
</dbReference>
<organism evidence="5 6">
    <name type="scientific">Polyplosphaeria fusca</name>
    <dbReference type="NCBI Taxonomy" id="682080"/>
    <lineage>
        <taxon>Eukaryota</taxon>
        <taxon>Fungi</taxon>
        <taxon>Dikarya</taxon>
        <taxon>Ascomycota</taxon>
        <taxon>Pezizomycotina</taxon>
        <taxon>Dothideomycetes</taxon>
        <taxon>Pleosporomycetidae</taxon>
        <taxon>Pleosporales</taxon>
        <taxon>Tetraplosphaeriaceae</taxon>
        <taxon>Polyplosphaeria</taxon>
    </lineage>
</organism>
<accession>A0A9P4R559</accession>
<comment type="similarity">
    <text evidence="1">Belongs to the IPP transferase family.</text>
</comment>
<dbReference type="EMBL" id="ML996106">
    <property type="protein sequence ID" value="KAF2738954.1"/>
    <property type="molecule type" value="Genomic_DNA"/>
</dbReference>
<dbReference type="Proteomes" id="UP000799444">
    <property type="component" value="Unassembled WGS sequence"/>
</dbReference>
<keyword evidence="3" id="KW-0547">Nucleotide-binding</keyword>
<gene>
    <name evidence="5" type="ORF">EJ04DRAFT_573399</name>
</gene>
<sequence length="197" mass="22092">MVGGSTSLTAPLLSHPFIAAQQPRVIVLYSHLLPLNARLDARIDQMVDDGLADEVYHLYELEQKLLVGPDSARGVWKSIGYSELRDWVAITHRGKGSAVKHPRADERWNEGVEEMKIATRRYAGLQLLWLWKELVPALQRMEVDFRMLKVTTGKKFGKEVISPAIEQCHDWVKGEVGKLSPMDEGAVAVQPKTLLAV</sequence>
<dbReference type="Pfam" id="PF01715">
    <property type="entry name" value="IPPT"/>
    <property type="match status" value="1"/>
</dbReference>
<dbReference type="GO" id="GO:0006400">
    <property type="term" value="P:tRNA modification"/>
    <property type="evidence" value="ECO:0007669"/>
    <property type="project" value="TreeGrafter"/>
</dbReference>
<evidence type="ECO:0000313" key="5">
    <source>
        <dbReference type="EMBL" id="KAF2738954.1"/>
    </source>
</evidence>
<name>A0A9P4R559_9PLEO</name>
<reference evidence="5" key="1">
    <citation type="journal article" date="2020" name="Stud. Mycol.">
        <title>101 Dothideomycetes genomes: a test case for predicting lifestyles and emergence of pathogens.</title>
        <authorList>
            <person name="Haridas S."/>
            <person name="Albert R."/>
            <person name="Binder M."/>
            <person name="Bloem J."/>
            <person name="Labutti K."/>
            <person name="Salamov A."/>
            <person name="Andreopoulos B."/>
            <person name="Baker S."/>
            <person name="Barry K."/>
            <person name="Bills G."/>
            <person name="Bluhm B."/>
            <person name="Cannon C."/>
            <person name="Castanera R."/>
            <person name="Culley D."/>
            <person name="Daum C."/>
            <person name="Ezra D."/>
            <person name="Gonzalez J."/>
            <person name="Henrissat B."/>
            <person name="Kuo A."/>
            <person name="Liang C."/>
            <person name="Lipzen A."/>
            <person name="Lutzoni F."/>
            <person name="Magnuson J."/>
            <person name="Mondo S."/>
            <person name="Nolan M."/>
            <person name="Ohm R."/>
            <person name="Pangilinan J."/>
            <person name="Park H.-J."/>
            <person name="Ramirez L."/>
            <person name="Alfaro M."/>
            <person name="Sun H."/>
            <person name="Tritt A."/>
            <person name="Yoshinaga Y."/>
            <person name="Zwiers L.-H."/>
            <person name="Turgeon B."/>
            <person name="Goodwin S."/>
            <person name="Spatafora J."/>
            <person name="Crous P."/>
            <person name="Grigoriev I."/>
        </authorList>
    </citation>
    <scope>NUCLEOTIDE SEQUENCE</scope>
    <source>
        <strain evidence="5">CBS 125425</strain>
    </source>
</reference>